<keyword evidence="1" id="KW-0067">ATP-binding</keyword>
<accession>A0A318R1C3</accession>
<gene>
    <name evidence="1" type="ORF">DNJ73_08685</name>
</gene>
<dbReference type="AlphaFoldDB" id="A0A318R1C3"/>
<comment type="caution">
    <text evidence="1">The sequence shown here is derived from an EMBL/GenBank/DDBJ whole genome shotgun (WGS) entry which is preliminary data.</text>
</comment>
<name>A0A318R1C3_PROMR</name>
<dbReference type="OrthoDB" id="474751at2"/>
<evidence type="ECO:0000313" key="1">
    <source>
        <dbReference type="EMBL" id="PYE00611.1"/>
    </source>
</evidence>
<protein>
    <submittedName>
        <fullName evidence="1">Helicase</fullName>
    </submittedName>
</protein>
<sequence length="482" mass="56430">MLEVNSHNHLKKYYQNNVVLWPHNLTLTRLISRSLSRKDNTFIQLTSDSRNFWWPGLLIPLCLHNNNIVLILSEKQCRQLFEVELPKLRSSRLVFDYVEGIELIPSDKKIWILRYQDLIFANENGLLKNRQLIFPESEFMANELRESMSIKITSKDWEQLIDSHSSYEKSIIEVHERLSRRLFCQSATTDAAIRIDNREILTLKEILKNELPLAIPWERAFNVVNNEWVTWAKLDNKTLGWDWHIQPLVPLQTLSGLLSNNTLLLLTNSGNTDSFFLDLNSKKISFTLKVNLGNRLEQEPIPLFVPKRQPLPNTSQFYRYILRQCQRLILCRIHATIILVDDLQLRLQLTSELAGEFGLRVVHETTNIETNGIICCSCNWWIINQHNLPVPDQLIFPIIPLPTLESPWIAARVEMLKQQGRNWFRDFLLPETLATLLKSVAFIRGKDVRVAILDGRMRNRSWGKLIFEALEPWVILERLLPY</sequence>
<evidence type="ECO:0000313" key="2">
    <source>
        <dbReference type="Proteomes" id="UP000247807"/>
    </source>
</evidence>
<keyword evidence="1" id="KW-0378">Hydrolase</keyword>
<dbReference type="GO" id="GO:0004386">
    <property type="term" value="F:helicase activity"/>
    <property type="evidence" value="ECO:0007669"/>
    <property type="project" value="UniProtKB-KW"/>
</dbReference>
<reference evidence="1 2" key="1">
    <citation type="journal article" date="2018" name="Appl. Environ. Microbiol.">
        <title>Genome rearrangement shapes Prochlorococcus ecological adaptation.</title>
        <authorList>
            <person name="Yan W."/>
            <person name="Wei S."/>
            <person name="Wang Q."/>
            <person name="Xiao X."/>
            <person name="Zeng Q."/>
            <person name="Jiao N."/>
            <person name="Zhang R."/>
        </authorList>
    </citation>
    <scope>NUCLEOTIDE SEQUENCE [LARGE SCALE GENOMIC DNA]</scope>
    <source>
        <strain evidence="1 2">XMU1408</strain>
    </source>
</reference>
<keyword evidence="1" id="KW-0547">Nucleotide-binding</keyword>
<dbReference type="EMBL" id="QJUE01000006">
    <property type="protein sequence ID" value="PYE00611.1"/>
    <property type="molecule type" value="Genomic_DNA"/>
</dbReference>
<keyword evidence="1" id="KW-0347">Helicase</keyword>
<dbReference type="Proteomes" id="UP000247807">
    <property type="component" value="Unassembled WGS sequence"/>
</dbReference>
<dbReference type="RefSeq" id="WP_158467312.1">
    <property type="nucleotide sequence ID" value="NZ_QJUE01000006.1"/>
</dbReference>
<organism evidence="1 2">
    <name type="scientific">Prochlorococcus marinus XMU1408</name>
    <dbReference type="NCBI Taxonomy" id="2213228"/>
    <lineage>
        <taxon>Bacteria</taxon>
        <taxon>Bacillati</taxon>
        <taxon>Cyanobacteriota</taxon>
        <taxon>Cyanophyceae</taxon>
        <taxon>Synechococcales</taxon>
        <taxon>Prochlorococcaceae</taxon>
        <taxon>Prochlorococcus</taxon>
    </lineage>
</organism>
<proteinExistence type="predicted"/>